<dbReference type="RefSeq" id="WP_169452833.1">
    <property type="nucleotide sequence ID" value="NZ_CP051774.1"/>
</dbReference>
<protein>
    <submittedName>
        <fullName evidence="2">Uncharacterized protein</fullName>
    </submittedName>
</protein>
<evidence type="ECO:0000313" key="3">
    <source>
        <dbReference type="Proteomes" id="UP000501812"/>
    </source>
</evidence>
<keyword evidence="3" id="KW-1185">Reference proteome</keyword>
<gene>
    <name evidence="2" type="ORF">HHL09_02045</name>
</gene>
<dbReference type="Proteomes" id="UP000501812">
    <property type="component" value="Chromosome"/>
</dbReference>
<keyword evidence="1" id="KW-0812">Transmembrane</keyword>
<organism evidence="2 3">
    <name type="scientific">Luteolibacter luteus</name>
    <dbReference type="NCBI Taxonomy" id="2728835"/>
    <lineage>
        <taxon>Bacteria</taxon>
        <taxon>Pseudomonadati</taxon>
        <taxon>Verrucomicrobiota</taxon>
        <taxon>Verrucomicrobiia</taxon>
        <taxon>Verrucomicrobiales</taxon>
        <taxon>Verrucomicrobiaceae</taxon>
        <taxon>Luteolibacter</taxon>
    </lineage>
</organism>
<evidence type="ECO:0000313" key="2">
    <source>
        <dbReference type="EMBL" id="QJE94612.1"/>
    </source>
</evidence>
<name>A0A858RCZ8_9BACT</name>
<reference evidence="2 3" key="1">
    <citation type="submission" date="2020-04" db="EMBL/GenBank/DDBJ databases">
        <title>Luteolibacter sp. G-1-1-1 isolated from soil.</title>
        <authorList>
            <person name="Dahal R.H."/>
        </authorList>
    </citation>
    <scope>NUCLEOTIDE SEQUENCE [LARGE SCALE GENOMIC DNA]</scope>
    <source>
        <strain evidence="2 3">G-1-1-1</strain>
    </source>
</reference>
<keyword evidence="1" id="KW-1133">Transmembrane helix</keyword>
<accession>A0A858RCZ8</accession>
<proteinExistence type="predicted"/>
<keyword evidence="1" id="KW-0472">Membrane</keyword>
<evidence type="ECO:0000256" key="1">
    <source>
        <dbReference type="SAM" id="Phobius"/>
    </source>
</evidence>
<dbReference type="EMBL" id="CP051774">
    <property type="protein sequence ID" value="QJE94612.1"/>
    <property type="molecule type" value="Genomic_DNA"/>
</dbReference>
<sequence>MKTNTKPRLVVGCIILFGGALFVAMLGVSREPQAGNGKVAEHSLAPKHQTESSRRTAAQKAAEFARLQEEILALLATKDPASINRVYQKLVPALAKLDPEAAAAFASSQENPEWRADLMMVVVQSWASFDPDKAQDWAANLPNPADNPRERDTMVSYVSFEVAKTNPERAVRVLRETNINADRREIMVESLSQQWSRADDLQPLAEWLATFPEGEERDSLFARVANAQAQTDPARAAALVSREIPAGQIHEEAVLNVLRKWAWTDAEAASKWVELFPKDDPIYMLAIKTLGETVARRNGLTKPPAQVTR</sequence>
<feature type="transmembrane region" description="Helical" evidence="1">
    <location>
        <begin position="9"/>
        <end position="28"/>
    </location>
</feature>
<dbReference type="KEGG" id="luo:HHL09_02045"/>
<dbReference type="AlphaFoldDB" id="A0A858RCZ8"/>